<evidence type="ECO:0000256" key="5">
    <source>
        <dbReference type="ARBA" id="ARBA00022679"/>
    </source>
</evidence>
<evidence type="ECO:0000313" key="11">
    <source>
        <dbReference type="Proteomes" id="UP000198866"/>
    </source>
</evidence>
<dbReference type="InterPro" id="IPR004358">
    <property type="entry name" value="Sig_transdc_His_kin-like_C"/>
</dbReference>
<feature type="domain" description="Response regulatory" evidence="9">
    <location>
        <begin position="555"/>
        <end position="674"/>
    </location>
</feature>
<protein>
    <recommendedName>
        <fullName evidence="3">histidine kinase</fullName>
        <ecNumber evidence="3">2.7.13.3</ecNumber>
    </recommendedName>
</protein>
<dbReference type="EC" id="2.7.13.3" evidence="3"/>
<dbReference type="Gene3D" id="3.40.50.2300">
    <property type="match status" value="1"/>
</dbReference>
<dbReference type="Proteomes" id="UP000198866">
    <property type="component" value="Unassembled WGS sequence"/>
</dbReference>
<dbReference type="Pfam" id="PF02518">
    <property type="entry name" value="HATPase_c"/>
    <property type="match status" value="1"/>
</dbReference>
<dbReference type="FunFam" id="3.30.565.10:FF:000006">
    <property type="entry name" value="Sensor histidine kinase WalK"/>
    <property type="match status" value="1"/>
</dbReference>
<dbReference type="InterPro" id="IPR011006">
    <property type="entry name" value="CheY-like_superfamily"/>
</dbReference>
<comment type="subcellular location">
    <subcellularLocation>
        <location evidence="2">Cell inner membrane</location>
        <topology evidence="2">Multi-pass membrane protein</topology>
    </subcellularLocation>
</comment>
<dbReference type="Gene3D" id="3.30.565.10">
    <property type="entry name" value="Histidine kinase-like ATPase, C-terminal domain"/>
    <property type="match status" value="1"/>
</dbReference>
<dbReference type="PANTHER" id="PTHR43047:SF72">
    <property type="entry name" value="OSMOSENSING HISTIDINE PROTEIN KINASE SLN1"/>
    <property type="match status" value="1"/>
</dbReference>
<dbReference type="InterPro" id="IPR035965">
    <property type="entry name" value="PAS-like_dom_sf"/>
</dbReference>
<dbReference type="InterPro" id="IPR001789">
    <property type="entry name" value="Sig_transdc_resp-reg_receiver"/>
</dbReference>
<keyword evidence="11" id="KW-1185">Reference proteome</keyword>
<dbReference type="OrthoDB" id="9768069at2"/>
<proteinExistence type="predicted"/>
<dbReference type="PANTHER" id="PTHR43047">
    <property type="entry name" value="TWO-COMPONENT HISTIDINE PROTEIN KINASE"/>
    <property type="match status" value="1"/>
</dbReference>
<evidence type="ECO:0000259" key="8">
    <source>
        <dbReference type="PROSITE" id="PS50109"/>
    </source>
</evidence>
<evidence type="ECO:0000259" key="9">
    <source>
        <dbReference type="PROSITE" id="PS50110"/>
    </source>
</evidence>
<dbReference type="Gene3D" id="3.30.450.20">
    <property type="entry name" value="PAS domain"/>
    <property type="match status" value="1"/>
</dbReference>
<dbReference type="EMBL" id="FNYE01000035">
    <property type="protein sequence ID" value="SEK05404.1"/>
    <property type="molecule type" value="Genomic_DNA"/>
</dbReference>
<dbReference type="CDD" id="cd00082">
    <property type="entry name" value="HisKA"/>
    <property type="match status" value="1"/>
</dbReference>
<dbReference type="AlphaFoldDB" id="A0A1H7DVI2"/>
<dbReference type="SMART" id="SM00448">
    <property type="entry name" value="REC"/>
    <property type="match status" value="1"/>
</dbReference>
<reference evidence="11" key="1">
    <citation type="submission" date="2016-10" db="EMBL/GenBank/DDBJ databases">
        <authorList>
            <person name="Varghese N."/>
            <person name="Submissions S."/>
        </authorList>
    </citation>
    <scope>NUCLEOTIDE SEQUENCE [LARGE SCALE GENOMIC DNA]</scope>
    <source>
        <strain evidence="11">LMG 26031</strain>
    </source>
</reference>
<dbReference type="CDD" id="cd17580">
    <property type="entry name" value="REC_2_DhkD-like"/>
    <property type="match status" value="1"/>
</dbReference>
<dbReference type="PROSITE" id="PS50110">
    <property type="entry name" value="RESPONSE_REGULATORY"/>
    <property type="match status" value="1"/>
</dbReference>
<dbReference type="Pfam" id="PF00072">
    <property type="entry name" value="Response_reg"/>
    <property type="match status" value="1"/>
</dbReference>
<evidence type="ECO:0000256" key="3">
    <source>
        <dbReference type="ARBA" id="ARBA00012438"/>
    </source>
</evidence>
<feature type="modified residue" description="4-aspartylphosphate" evidence="7">
    <location>
        <position position="602"/>
    </location>
</feature>
<feature type="domain" description="Histidine kinase" evidence="8">
    <location>
        <begin position="315"/>
        <end position="534"/>
    </location>
</feature>
<sequence length="678" mass="74887">MKRDLLLESHGASSLSDLARRLARTRRQLLRRWLAETLKRCARTDADAKRGLIGYFAYVLSEVCAALLIAESDASVSVNAGIAQPGRFWPAEWRVTDLFRNIELLQHCLKDEIRAYFGPVAASVDVHMRAHEIVERTFRAIIECAIDGQLQRQAAEVSTAQDSLQKALTTLQATEERLRVATSAAGIGIFEWSGASRKGVWENRQMYEITGQPEHRGPLTETEFMTSVVHPADVELLRSHFQSRLVSGQPVHVAFRLYRVTDRALRTVEMFGYLRPPVQQDDYVFVGSLCDVTERADAEAKLKDADRRKDIFLATLAHELRNPLAPVRNAAHLLGHSAGADPVKREWLRNVIERQTGHLSHLIDDLLDVSRITTGKIELRREVFDIRRALDHALEITMPAAHQRHHDIVRLPLDQPVHVDGDPARMTQMFSNLLDNAIKYTDDGGRIVVSASVVGRDISVTVSDTGTGISGEALPHVFDLFVQGSGHGEQSRGGLGIGLSVCKTLTEMHGGTITARSEGRNRGSEFEIRLPICEDSNQQATDVGEAGQRSPVPLRILIVDDNTDAALSLAMIFDTHDVRTAHSGEEALQIAVAFEPHVVFLDLGLPGISGYDVARRLREMARDQHAAGKRLEIVAVSGYGQPEDQARSIMAGCDSHLVKPVKIEALLAIVARIASNSD</sequence>
<dbReference type="InterPro" id="IPR036097">
    <property type="entry name" value="HisK_dim/P_sf"/>
</dbReference>
<dbReference type="SUPFAM" id="SSF55785">
    <property type="entry name" value="PYP-like sensor domain (PAS domain)"/>
    <property type="match status" value="1"/>
</dbReference>
<dbReference type="InterPro" id="IPR003594">
    <property type="entry name" value="HATPase_dom"/>
</dbReference>
<keyword evidence="6" id="KW-0418">Kinase</keyword>
<evidence type="ECO:0000256" key="4">
    <source>
        <dbReference type="ARBA" id="ARBA00022553"/>
    </source>
</evidence>
<keyword evidence="4 7" id="KW-0597">Phosphoprotein</keyword>
<dbReference type="STRING" id="667676.SAMN05192539_103510"/>
<dbReference type="Gene3D" id="1.10.287.130">
    <property type="match status" value="1"/>
</dbReference>
<organism evidence="10 11">
    <name type="scientific">Paraburkholderia diazotrophica</name>
    <dbReference type="NCBI Taxonomy" id="667676"/>
    <lineage>
        <taxon>Bacteria</taxon>
        <taxon>Pseudomonadati</taxon>
        <taxon>Pseudomonadota</taxon>
        <taxon>Betaproteobacteria</taxon>
        <taxon>Burkholderiales</taxon>
        <taxon>Burkholderiaceae</taxon>
        <taxon>Paraburkholderia</taxon>
    </lineage>
</organism>
<dbReference type="InterPro" id="IPR036890">
    <property type="entry name" value="HATPase_C_sf"/>
</dbReference>
<accession>A0A1H7DVI2</accession>
<evidence type="ECO:0000256" key="1">
    <source>
        <dbReference type="ARBA" id="ARBA00000085"/>
    </source>
</evidence>
<dbReference type="GO" id="GO:0000155">
    <property type="term" value="F:phosphorelay sensor kinase activity"/>
    <property type="evidence" value="ECO:0007669"/>
    <property type="project" value="InterPro"/>
</dbReference>
<dbReference type="InterPro" id="IPR003661">
    <property type="entry name" value="HisK_dim/P_dom"/>
</dbReference>
<gene>
    <name evidence="10" type="ORF">SAMN05192539_103510</name>
</gene>
<evidence type="ECO:0000313" key="10">
    <source>
        <dbReference type="EMBL" id="SEK05404.1"/>
    </source>
</evidence>
<name>A0A1H7DVI2_9BURK</name>
<evidence type="ECO:0000256" key="7">
    <source>
        <dbReference type="PROSITE-ProRule" id="PRU00169"/>
    </source>
</evidence>
<dbReference type="SUPFAM" id="SSF52172">
    <property type="entry name" value="CheY-like"/>
    <property type="match status" value="1"/>
</dbReference>
<dbReference type="InterPro" id="IPR005467">
    <property type="entry name" value="His_kinase_dom"/>
</dbReference>
<dbReference type="SUPFAM" id="SSF55874">
    <property type="entry name" value="ATPase domain of HSP90 chaperone/DNA topoisomerase II/histidine kinase"/>
    <property type="match status" value="1"/>
</dbReference>
<evidence type="ECO:0000256" key="2">
    <source>
        <dbReference type="ARBA" id="ARBA00004429"/>
    </source>
</evidence>
<dbReference type="PRINTS" id="PR00344">
    <property type="entry name" value="BCTRLSENSOR"/>
</dbReference>
<comment type="catalytic activity">
    <reaction evidence="1">
        <text>ATP + protein L-histidine = ADP + protein N-phospho-L-histidine.</text>
        <dbReference type="EC" id="2.7.13.3"/>
    </reaction>
</comment>
<dbReference type="Pfam" id="PF00512">
    <property type="entry name" value="HisKA"/>
    <property type="match status" value="1"/>
</dbReference>
<keyword evidence="5" id="KW-0808">Transferase</keyword>
<dbReference type="GO" id="GO:0005886">
    <property type="term" value="C:plasma membrane"/>
    <property type="evidence" value="ECO:0007669"/>
    <property type="project" value="UniProtKB-SubCell"/>
</dbReference>
<evidence type="ECO:0000256" key="6">
    <source>
        <dbReference type="ARBA" id="ARBA00022777"/>
    </source>
</evidence>
<dbReference type="SMART" id="SM00387">
    <property type="entry name" value="HATPase_c"/>
    <property type="match status" value="1"/>
</dbReference>
<dbReference type="PROSITE" id="PS50109">
    <property type="entry name" value="HIS_KIN"/>
    <property type="match status" value="1"/>
</dbReference>
<dbReference type="SMART" id="SM00388">
    <property type="entry name" value="HisKA"/>
    <property type="match status" value="1"/>
</dbReference>
<dbReference type="SUPFAM" id="SSF47384">
    <property type="entry name" value="Homodimeric domain of signal transducing histidine kinase"/>
    <property type="match status" value="1"/>
</dbReference>
<dbReference type="GO" id="GO:0009927">
    <property type="term" value="F:histidine phosphotransfer kinase activity"/>
    <property type="evidence" value="ECO:0007669"/>
    <property type="project" value="TreeGrafter"/>
</dbReference>